<keyword evidence="1" id="KW-0560">Oxidoreductase</keyword>
<dbReference type="Gene3D" id="3.30.70.100">
    <property type="match status" value="1"/>
</dbReference>
<dbReference type="PANTHER" id="PTHR39169">
    <property type="match status" value="1"/>
</dbReference>
<keyword evidence="2" id="KW-1185">Reference proteome</keyword>
<protein>
    <submittedName>
        <fullName evidence="1">Monooxygenase YdhR</fullName>
    </submittedName>
</protein>
<proteinExistence type="predicted"/>
<dbReference type="AlphaFoldDB" id="A0AAE7BHT9"/>
<dbReference type="InterPro" id="IPR014910">
    <property type="entry name" value="YdhR"/>
</dbReference>
<keyword evidence="1" id="KW-0503">Monooxygenase</keyword>
<dbReference type="PANTHER" id="PTHR39169:SF1">
    <property type="entry name" value="MONOOXYGENASE YDHR-RELATED"/>
    <property type="match status" value="1"/>
</dbReference>
<reference evidence="1 2" key="1">
    <citation type="submission" date="2020-05" db="EMBL/GenBank/DDBJ databases">
        <title>Complete genome sequencing of Campylobacter and Arcobacter type strains.</title>
        <authorList>
            <person name="Miller W.G."/>
            <person name="Yee E."/>
        </authorList>
    </citation>
    <scope>NUCLEOTIDE SEQUENCE [LARGE SCALE GENOMIC DNA]</scope>
    <source>
        <strain evidence="1 2">LMG 25694</strain>
    </source>
</reference>
<dbReference type="InterPro" id="IPR011008">
    <property type="entry name" value="Dimeric_a/b-barrel"/>
</dbReference>
<evidence type="ECO:0000313" key="1">
    <source>
        <dbReference type="EMBL" id="QKF78047.1"/>
    </source>
</evidence>
<dbReference type="Proteomes" id="UP000503313">
    <property type="component" value="Chromosome"/>
</dbReference>
<gene>
    <name evidence="1" type="ORF">ADFLV_2032</name>
</gene>
<dbReference type="Pfam" id="PF08803">
    <property type="entry name" value="ydhR"/>
    <property type="match status" value="1"/>
</dbReference>
<organism evidence="1 2">
    <name type="scientific">Arcobacter defluvii</name>
    <dbReference type="NCBI Taxonomy" id="873191"/>
    <lineage>
        <taxon>Bacteria</taxon>
        <taxon>Pseudomonadati</taxon>
        <taxon>Campylobacterota</taxon>
        <taxon>Epsilonproteobacteria</taxon>
        <taxon>Campylobacterales</taxon>
        <taxon>Arcobacteraceae</taxon>
        <taxon>Arcobacter</taxon>
    </lineage>
</organism>
<dbReference type="EMBL" id="CP053835">
    <property type="protein sequence ID" value="QKF78047.1"/>
    <property type="molecule type" value="Genomic_DNA"/>
</dbReference>
<dbReference type="NCBIfam" id="NF008333">
    <property type="entry name" value="PRK11118.1"/>
    <property type="match status" value="1"/>
</dbReference>
<name>A0AAE7BHT9_9BACT</name>
<evidence type="ECO:0000313" key="2">
    <source>
        <dbReference type="Proteomes" id="UP000503313"/>
    </source>
</evidence>
<dbReference type="GO" id="GO:0004497">
    <property type="term" value="F:monooxygenase activity"/>
    <property type="evidence" value="ECO:0007669"/>
    <property type="project" value="UniProtKB-KW"/>
</dbReference>
<dbReference type="KEGG" id="adz:ADFLV_2032"/>
<sequence length="101" mass="11712">MNYLLQVDFPHDGIFGEEFSKAFVDLANDISKEEGLLWKIWTENENTKEAGGIYLFSNEADAKRYLEKHTKRLESFGYKNIRAKIFEVNKALSEITKASFL</sequence>
<accession>A0AAE7BHT9</accession>
<dbReference type="RefSeq" id="WP_014474684.1">
    <property type="nucleotide sequence ID" value="NZ_CP053835.1"/>
</dbReference>
<dbReference type="SUPFAM" id="SSF54909">
    <property type="entry name" value="Dimeric alpha+beta barrel"/>
    <property type="match status" value="1"/>
</dbReference>